<organism evidence="1">
    <name type="scientific">Terrestrivirus sp</name>
    <dbReference type="NCBI Taxonomy" id="2487775"/>
    <lineage>
        <taxon>Viruses</taxon>
        <taxon>Varidnaviria</taxon>
        <taxon>Bamfordvirae</taxon>
        <taxon>Nucleocytoviricota</taxon>
        <taxon>Megaviricetes</taxon>
        <taxon>Imitervirales</taxon>
        <taxon>Mimiviridae</taxon>
        <taxon>Klosneuvirinae</taxon>
    </lineage>
</organism>
<evidence type="ECO:0000313" key="1">
    <source>
        <dbReference type="EMBL" id="AYV76213.1"/>
    </source>
</evidence>
<accession>A0A3G4ZRI3</accession>
<dbReference type="EMBL" id="MK071983">
    <property type="protein sequence ID" value="AYV76213.1"/>
    <property type="molecule type" value="Genomic_DNA"/>
</dbReference>
<protein>
    <submittedName>
        <fullName evidence="1">Uncharacterized protein</fullName>
    </submittedName>
</protein>
<proteinExistence type="predicted"/>
<name>A0A3G4ZRI3_9VIRU</name>
<gene>
    <name evidence="1" type="ORF">Terrestrivirus5_35</name>
</gene>
<sequence>MIGIETLAILSIISCSASSAIAFYKTFKYFKKITEKEVAFKEIIDDYVIFMTANENNVLRSYALLGEWYANNSEYVDEFIDTTKNHNKYGNNTDHYKKDKTFFDTIKRDAETMKTLDTGATTNIHHHIMHQAADFNPLMSNITFAIQASNIALVVVSYLVIKLYTSQMEANKKKKLFDIYQKVQNNHRVAKIINREINNKNLVAGFDFVQTVLGLNMMNMMDSEIDSYLSNTNKIIEDIILMNRIINNKIDIINDPPIDITFAINFLQELLTRDDIITISPLKDKKIKEVVDIDFDREFLKLKLLYQFSITLPKNHRISKYIEGDISIYVTNQHKKTIKKYLLKKILDTDRSLIVPEKIFAISKFIDILDINNVNIDFKTLRYSTMLAGKEPFLLTYPINKEVVDSLLTICMERLSFINPFMKFIEINQKAGNVELQSKSEQKFDHDIFEPLYNLHMSSITPKTKILGNDSEPIRTELKPIFCIKKVYDIFNQIDTVIEIFKYVRRMQATNWAEFIKIYYGSVKNYDNVFKFISNFDNENSAISFIHDLLFMFIIGFLFISRNDNILEIYNQIITPQQKDKKDKKHTENTQNAEMYKIIKQHMMRAKFNKIIVQNINEVDAYKKYDELVDILIKFHKLINCENSIIKFFIIKNIGKNSANKDIFDNQLLISSKPLYKNKDDGNAVLNLYYRTYMKSIMVSPATIKRKIKYLFDNDVSFITPDSADENNEYKLIDYYKDDEYMQAIMNVLYQIMDTKKMYLPDYTISSFTYPHFEFISGLYVSTKLNVHCIETVDSSSVFHLDRFFVPEFQLGNQLLYILNKLMYDYEQKNELKKMYEFDDHLTISNMSNMSNMSNISNYDYGDLFINLLKKYITIESENHVSPSPSMLLNLLELCTENVECYVHKHTKSYSIEALETSITQIPSTAITSNSDSTEPIKKLMLTDIIINLCNEIIPFDGNNLKELKKILHESHLYKQILQRINIPQTQLQIQTAGSLNDVYYKKYRKYKHKYMKLN</sequence>
<reference evidence="1" key="1">
    <citation type="submission" date="2018-10" db="EMBL/GenBank/DDBJ databases">
        <title>Hidden diversity of soil giant viruses.</title>
        <authorList>
            <person name="Schulz F."/>
            <person name="Alteio L."/>
            <person name="Goudeau D."/>
            <person name="Ryan E.M."/>
            <person name="Malmstrom R.R."/>
            <person name="Blanchard J."/>
            <person name="Woyke T."/>
        </authorList>
    </citation>
    <scope>NUCLEOTIDE SEQUENCE</scope>
    <source>
        <strain evidence="1">TEV1</strain>
    </source>
</reference>